<evidence type="ECO:0000313" key="3">
    <source>
        <dbReference type="Proteomes" id="UP000289794"/>
    </source>
</evidence>
<keyword evidence="1" id="KW-0175">Coiled coil</keyword>
<proteinExistence type="predicted"/>
<protein>
    <submittedName>
        <fullName evidence="2">Uncharacterized protein</fullName>
    </submittedName>
</protein>
<reference evidence="2 3" key="1">
    <citation type="submission" date="2019-01" db="EMBL/GenBank/DDBJ databases">
        <title>PMF-metabolizing Aryl O-demethylase.</title>
        <authorList>
            <person name="Kim M."/>
        </authorList>
    </citation>
    <scope>NUCLEOTIDE SEQUENCE [LARGE SCALE GENOMIC DNA]</scope>
    <source>
        <strain evidence="2 3">PMF1</strain>
    </source>
</reference>
<organism evidence="2 3">
    <name type="scientific">Blautia producta</name>
    <dbReference type="NCBI Taxonomy" id="33035"/>
    <lineage>
        <taxon>Bacteria</taxon>
        <taxon>Bacillati</taxon>
        <taxon>Bacillota</taxon>
        <taxon>Clostridia</taxon>
        <taxon>Lachnospirales</taxon>
        <taxon>Lachnospiraceae</taxon>
        <taxon>Blautia</taxon>
    </lineage>
</organism>
<dbReference type="EMBL" id="CP035945">
    <property type="protein sequence ID" value="QBE94525.1"/>
    <property type="molecule type" value="Genomic_DNA"/>
</dbReference>
<feature type="coiled-coil region" evidence="1">
    <location>
        <begin position="45"/>
        <end position="72"/>
    </location>
</feature>
<dbReference type="AlphaFoldDB" id="A0A4P6LSB8"/>
<sequence>MDKRWIQEGDIHILLYAPYQDMEEFARIMLDIDGEWICYSGPLSMEQTALDAESLEEAKEEIEQMARDLCEDEIVYYERLLKIFEEEV</sequence>
<dbReference type="KEGG" id="bpro:PMF13cell1_00014"/>
<evidence type="ECO:0000256" key="1">
    <source>
        <dbReference type="SAM" id="Coils"/>
    </source>
</evidence>
<evidence type="ECO:0000313" key="2">
    <source>
        <dbReference type="EMBL" id="QBE94525.1"/>
    </source>
</evidence>
<accession>A0A4P6LSB8</accession>
<gene>
    <name evidence="2" type="ORF">PMF13cell1_00014</name>
</gene>
<name>A0A4P6LSB8_9FIRM</name>
<dbReference type="RefSeq" id="WP_130179434.1">
    <property type="nucleotide sequence ID" value="NZ_CP035945.1"/>
</dbReference>
<dbReference type="Proteomes" id="UP000289794">
    <property type="component" value="Chromosome"/>
</dbReference>